<dbReference type="Pfam" id="PF00026">
    <property type="entry name" value="Asp"/>
    <property type="match status" value="1"/>
</dbReference>
<sequence length="244" mass="28869">MLMLAIYQLTFPKTYVQLKLLFNIYYQKRKFYWLRWEWLFGQRLGKYWPKEPKFDIWSHNRSTSQQLDKPVFSVWNKLQSDGDGKALLTLGAQDSDNCNSDWVYTPQLDYYDVHLDYRWFEMMYMPHSAKKVFVNASHGKYNRTNGWHLVSCDLSKSSNVIFNIGKANETVELVLTPADYIRYNGTTDYNICYLGVLSYKSSARIGYVNLTPQFWRNHCLAYKIKNKSVGFASSKTPIKNIMDW</sequence>
<dbReference type="PANTHER" id="PTHR47966">
    <property type="entry name" value="BETA-SITE APP-CLEAVING ENZYME, ISOFORM A-RELATED"/>
    <property type="match status" value="1"/>
</dbReference>
<organism evidence="3 4">
    <name type="scientific">Ditylenchus dipsaci</name>
    <dbReference type="NCBI Taxonomy" id="166011"/>
    <lineage>
        <taxon>Eukaryota</taxon>
        <taxon>Metazoa</taxon>
        <taxon>Ecdysozoa</taxon>
        <taxon>Nematoda</taxon>
        <taxon>Chromadorea</taxon>
        <taxon>Rhabditida</taxon>
        <taxon>Tylenchina</taxon>
        <taxon>Tylenchomorpha</taxon>
        <taxon>Sphaerularioidea</taxon>
        <taxon>Anguinidae</taxon>
        <taxon>Anguininae</taxon>
        <taxon>Ditylenchus</taxon>
    </lineage>
</organism>
<feature type="domain" description="Peptidase A1" evidence="2">
    <location>
        <begin position="122"/>
        <end position="233"/>
    </location>
</feature>
<dbReference type="GO" id="GO:0005764">
    <property type="term" value="C:lysosome"/>
    <property type="evidence" value="ECO:0007669"/>
    <property type="project" value="TreeGrafter"/>
</dbReference>
<evidence type="ECO:0000313" key="4">
    <source>
        <dbReference type="WBParaSite" id="jg1124"/>
    </source>
</evidence>
<dbReference type="InterPro" id="IPR021109">
    <property type="entry name" value="Peptidase_aspartic_dom_sf"/>
</dbReference>
<dbReference type="Proteomes" id="UP000887574">
    <property type="component" value="Unplaced"/>
</dbReference>
<dbReference type="InterPro" id="IPR001461">
    <property type="entry name" value="Aspartic_peptidase_A1"/>
</dbReference>
<evidence type="ECO:0000259" key="2">
    <source>
        <dbReference type="Pfam" id="PF00026"/>
    </source>
</evidence>
<comment type="similarity">
    <text evidence="1">Belongs to the peptidase A1 family.</text>
</comment>
<reference evidence="4" key="1">
    <citation type="submission" date="2022-11" db="UniProtKB">
        <authorList>
            <consortium name="WormBaseParasite"/>
        </authorList>
    </citation>
    <scope>IDENTIFICATION</scope>
</reference>
<proteinExistence type="inferred from homology"/>
<keyword evidence="3" id="KW-1185">Reference proteome</keyword>
<dbReference type="InterPro" id="IPR033121">
    <property type="entry name" value="PEPTIDASE_A1"/>
</dbReference>
<accession>A0A915CPL5</accession>
<dbReference type="GO" id="GO:0006508">
    <property type="term" value="P:proteolysis"/>
    <property type="evidence" value="ECO:0007669"/>
    <property type="project" value="InterPro"/>
</dbReference>
<name>A0A915CPL5_9BILA</name>
<dbReference type="Gene3D" id="2.40.70.10">
    <property type="entry name" value="Acid Proteases"/>
    <property type="match status" value="1"/>
</dbReference>
<evidence type="ECO:0000256" key="1">
    <source>
        <dbReference type="ARBA" id="ARBA00007447"/>
    </source>
</evidence>
<dbReference type="AlphaFoldDB" id="A0A915CPL5"/>
<protein>
    <submittedName>
        <fullName evidence="4">Peptidase A1 domain-containing protein</fullName>
    </submittedName>
</protein>
<evidence type="ECO:0000313" key="3">
    <source>
        <dbReference type="Proteomes" id="UP000887574"/>
    </source>
</evidence>
<dbReference type="PANTHER" id="PTHR47966:SF8">
    <property type="entry name" value="ASPARTIC PROTEASE 1-RELATED"/>
    <property type="match status" value="1"/>
</dbReference>
<dbReference type="GO" id="GO:0004190">
    <property type="term" value="F:aspartic-type endopeptidase activity"/>
    <property type="evidence" value="ECO:0007669"/>
    <property type="project" value="InterPro"/>
</dbReference>
<dbReference type="SUPFAM" id="SSF50630">
    <property type="entry name" value="Acid proteases"/>
    <property type="match status" value="1"/>
</dbReference>
<dbReference type="WBParaSite" id="jg1124">
    <property type="protein sequence ID" value="jg1124"/>
    <property type="gene ID" value="jg1124"/>
</dbReference>